<keyword evidence="1" id="KW-0547">Nucleotide-binding</keyword>
<feature type="non-terminal residue" evidence="3">
    <location>
        <position position="1"/>
    </location>
</feature>
<dbReference type="SUPFAM" id="SSF54980">
    <property type="entry name" value="EF-G C-terminal domain-like"/>
    <property type="match status" value="1"/>
</dbReference>
<dbReference type="GO" id="GO:0042256">
    <property type="term" value="P:cytosolic ribosome assembly"/>
    <property type="evidence" value="ECO:0007669"/>
    <property type="project" value="TreeGrafter"/>
</dbReference>
<organism evidence="3">
    <name type="scientific">Tanacetum cinerariifolium</name>
    <name type="common">Dalmatian daisy</name>
    <name type="synonym">Chrysanthemum cinerariifolium</name>
    <dbReference type="NCBI Taxonomy" id="118510"/>
    <lineage>
        <taxon>Eukaryota</taxon>
        <taxon>Viridiplantae</taxon>
        <taxon>Streptophyta</taxon>
        <taxon>Embryophyta</taxon>
        <taxon>Tracheophyta</taxon>
        <taxon>Spermatophyta</taxon>
        <taxon>Magnoliopsida</taxon>
        <taxon>eudicotyledons</taxon>
        <taxon>Gunneridae</taxon>
        <taxon>Pentapetalae</taxon>
        <taxon>asterids</taxon>
        <taxon>campanulids</taxon>
        <taxon>Asterales</taxon>
        <taxon>Asteraceae</taxon>
        <taxon>Asteroideae</taxon>
        <taxon>Anthemideae</taxon>
        <taxon>Anthemidinae</taxon>
        <taxon>Tanacetum</taxon>
    </lineage>
</organism>
<dbReference type="GO" id="GO:0043022">
    <property type="term" value="F:ribosome binding"/>
    <property type="evidence" value="ECO:0007669"/>
    <property type="project" value="TreeGrafter"/>
</dbReference>
<comment type="caution">
    <text evidence="3">The sequence shown here is derived from an EMBL/GenBank/DDBJ whole genome shotgun (WGS) entry which is preliminary data.</text>
</comment>
<dbReference type="GO" id="GO:0005829">
    <property type="term" value="C:cytosol"/>
    <property type="evidence" value="ECO:0007669"/>
    <property type="project" value="TreeGrafter"/>
</dbReference>
<dbReference type="Gene3D" id="3.90.1430.10">
    <property type="entry name" value="Yeast translation eEF2 (G' domain)"/>
    <property type="match status" value="1"/>
</dbReference>
<dbReference type="GO" id="GO:1990904">
    <property type="term" value="C:ribonucleoprotein complex"/>
    <property type="evidence" value="ECO:0007669"/>
    <property type="project" value="TreeGrafter"/>
</dbReference>
<evidence type="ECO:0000256" key="1">
    <source>
        <dbReference type="ARBA" id="ARBA00022741"/>
    </source>
</evidence>
<dbReference type="SUPFAM" id="SSF50447">
    <property type="entry name" value="Translation proteins"/>
    <property type="match status" value="1"/>
</dbReference>
<dbReference type="GO" id="GO:0003746">
    <property type="term" value="F:translation elongation factor activity"/>
    <property type="evidence" value="ECO:0007669"/>
    <property type="project" value="UniProtKB-KW"/>
</dbReference>
<dbReference type="SUPFAM" id="SSF52151">
    <property type="entry name" value="FabD/lysophospholipase-like"/>
    <property type="match status" value="1"/>
</dbReference>
<dbReference type="Gene3D" id="3.30.70.870">
    <property type="entry name" value="Elongation Factor G (Translational Gtpase), domain 3"/>
    <property type="match status" value="1"/>
</dbReference>
<keyword evidence="3" id="KW-0648">Protein biosynthesis</keyword>
<protein>
    <submittedName>
        <fullName evidence="3">Elongation factor-like GTPase 1</fullName>
    </submittedName>
</protein>
<evidence type="ECO:0000313" key="3">
    <source>
        <dbReference type="EMBL" id="GEZ40690.1"/>
    </source>
</evidence>
<dbReference type="Gene3D" id="2.40.30.10">
    <property type="entry name" value="Translation factors"/>
    <property type="match status" value="1"/>
</dbReference>
<sequence length="583" mass="64248">GKAKAEDGKTYNAKMGDDSKSEDTLIIEEEVVVIVKKEKPEVVSIVVDVQKVNDGDHVIDEAQADVDGLQVKNENNDGVSVELSLACSDGQNLPTEVVNADVNVTDPKAEAEVDVTDTLSGHVAPTEAQEFVSKNARLSDVCIGTSADPTYFSPNYFVAKDTHGSRHVFDLIDGEVAANNPLILPELYLGLVPISNSLFISTANVISSASSSLIDRLILELKLTPLKAYAKLLRIVHEVNGIVSTYKSEKYLSDVDSIIQYGMGEMEDERIEFIKDDEEDTFQLQKGNVMFACALDGWGFGICEFADFYAKRVAPRSKARPMFVQFVLESLWQVYEATLDTNGDKGILEKLIKSFNLPVLLCELQNKDPKSFRISRLLPKQEILDSDVGKSDVTAEAELVRKSFEACYYRPESPCVAFISKMFAVPIKMLLQQDVNGDIVNNYHEESESGDSDECFLAFERVLSGVIYAGQKVFVLSALYDPLKTSELVQKHIHEAELHSLYLMMGRGLKPVATAHAGNIVSPTLKMAVEPSDPVDMAALMKGLRLLNRADPFVEISVSARGEHVLAAIGEVHLERCIKDLKD</sequence>
<dbReference type="PANTHER" id="PTHR42908:SF3">
    <property type="entry name" value="ELONGATION FACTOR-LIKE GTPASE 1"/>
    <property type="match status" value="1"/>
</dbReference>
<name>A0A699IAA7_TANCI</name>
<dbReference type="SUPFAM" id="SSF52540">
    <property type="entry name" value="P-loop containing nucleoside triphosphate hydrolases"/>
    <property type="match status" value="1"/>
</dbReference>
<dbReference type="GO" id="GO:0005525">
    <property type="term" value="F:GTP binding"/>
    <property type="evidence" value="ECO:0007669"/>
    <property type="project" value="UniProtKB-KW"/>
</dbReference>
<gene>
    <name evidence="3" type="ORF">Tci_512663</name>
</gene>
<dbReference type="PANTHER" id="PTHR42908">
    <property type="entry name" value="TRANSLATION ELONGATION FACTOR-RELATED"/>
    <property type="match status" value="1"/>
</dbReference>
<dbReference type="InterPro" id="IPR035647">
    <property type="entry name" value="EFG_III/V"/>
</dbReference>
<dbReference type="FunFam" id="3.30.70.870:FF:000002">
    <property type="entry name" value="Translation elongation factor 2"/>
    <property type="match status" value="1"/>
</dbReference>
<dbReference type="GO" id="GO:0003924">
    <property type="term" value="F:GTPase activity"/>
    <property type="evidence" value="ECO:0007669"/>
    <property type="project" value="TreeGrafter"/>
</dbReference>
<dbReference type="AlphaFoldDB" id="A0A699IAA7"/>
<proteinExistence type="predicted"/>
<dbReference type="Gene3D" id="3.40.1090.10">
    <property type="entry name" value="Cytosolic phospholipase A2 catalytic domain"/>
    <property type="match status" value="1"/>
</dbReference>
<dbReference type="InterPro" id="IPR027417">
    <property type="entry name" value="P-loop_NTPase"/>
</dbReference>
<accession>A0A699IAA7</accession>
<keyword evidence="3" id="KW-0251">Elongation factor</keyword>
<keyword evidence="2" id="KW-0342">GTP-binding</keyword>
<evidence type="ECO:0000256" key="2">
    <source>
        <dbReference type="ARBA" id="ARBA00023134"/>
    </source>
</evidence>
<reference evidence="3" key="1">
    <citation type="journal article" date="2019" name="Sci. Rep.">
        <title>Draft genome of Tanacetum cinerariifolium, the natural source of mosquito coil.</title>
        <authorList>
            <person name="Yamashiro T."/>
            <person name="Shiraishi A."/>
            <person name="Satake H."/>
            <person name="Nakayama K."/>
        </authorList>
    </citation>
    <scope>NUCLEOTIDE SEQUENCE</scope>
</reference>
<dbReference type="InterPro" id="IPR009000">
    <property type="entry name" value="Transl_B-barrel_sf"/>
</dbReference>
<dbReference type="EMBL" id="BKCJ010275154">
    <property type="protein sequence ID" value="GEZ40690.1"/>
    <property type="molecule type" value="Genomic_DNA"/>
</dbReference>
<dbReference type="InterPro" id="IPR016035">
    <property type="entry name" value="Acyl_Trfase/lysoPLipase"/>
</dbReference>
<feature type="non-terminal residue" evidence="3">
    <location>
        <position position="583"/>
    </location>
</feature>